<dbReference type="GO" id="GO:0003677">
    <property type="term" value="F:DNA binding"/>
    <property type="evidence" value="ECO:0007669"/>
    <property type="project" value="UniProtKB-KW"/>
</dbReference>
<evidence type="ECO:0000313" key="3">
    <source>
        <dbReference type="EMBL" id="SFE50751.1"/>
    </source>
</evidence>
<dbReference type="PANTHER" id="PTHR46558:SF4">
    <property type="entry name" value="DNA-BIDING PHAGE PROTEIN"/>
    <property type="match status" value="1"/>
</dbReference>
<dbReference type="Gene3D" id="1.10.260.40">
    <property type="entry name" value="lambda repressor-like DNA-binding domains"/>
    <property type="match status" value="1"/>
</dbReference>
<dbReference type="InterPro" id="IPR001387">
    <property type="entry name" value="Cro/C1-type_HTH"/>
</dbReference>
<dbReference type="EMBL" id="FOMR01000021">
    <property type="protein sequence ID" value="SFE50751.1"/>
    <property type="molecule type" value="Genomic_DNA"/>
</dbReference>
<keyword evidence="4" id="KW-1185">Reference proteome</keyword>
<protein>
    <submittedName>
        <fullName evidence="3">Helix-turn-helix</fullName>
    </submittedName>
</protein>
<evidence type="ECO:0000259" key="2">
    <source>
        <dbReference type="PROSITE" id="PS50943"/>
    </source>
</evidence>
<accession>A0A1I2B3K3</accession>
<dbReference type="AlphaFoldDB" id="A0A1I2B3K3"/>
<dbReference type="SUPFAM" id="SSF47413">
    <property type="entry name" value="lambda repressor-like DNA-binding domains"/>
    <property type="match status" value="1"/>
</dbReference>
<dbReference type="Proteomes" id="UP000199474">
    <property type="component" value="Unassembled WGS sequence"/>
</dbReference>
<dbReference type="SMART" id="SM00530">
    <property type="entry name" value="HTH_XRE"/>
    <property type="match status" value="1"/>
</dbReference>
<keyword evidence="1" id="KW-0238">DNA-binding</keyword>
<organism evidence="3 4">
    <name type="scientific">Lentibacillus persicus</name>
    <dbReference type="NCBI Taxonomy" id="640948"/>
    <lineage>
        <taxon>Bacteria</taxon>
        <taxon>Bacillati</taxon>
        <taxon>Bacillota</taxon>
        <taxon>Bacilli</taxon>
        <taxon>Bacillales</taxon>
        <taxon>Bacillaceae</taxon>
        <taxon>Lentibacillus</taxon>
    </lineage>
</organism>
<dbReference type="Pfam" id="PF01381">
    <property type="entry name" value="HTH_3"/>
    <property type="match status" value="1"/>
</dbReference>
<gene>
    <name evidence="3" type="ORF">SAMN05216238_12118</name>
</gene>
<proteinExistence type="predicted"/>
<dbReference type="STRING" id="640948.SAMN05216238_12118"/>
<reference evidence="4" key="1">
    <citation type="submission" date="2016-10" db="EMBL/GenBank/DDBJ databases">
        <authorList>
            <person name="Varghese N."/>
            <person name="Submissions S."/>
        </authorList>
    </citation>
    <scope>NUCLEOTIDE SEQUENCE [LARGE SCALE GENOMIC DNA]</scope>
    <source>
        <strain evidence="4">DSM 22530</strain>
    </source>
</reference>
<evidence type="ECO:0000313" key="4">
    <source>
        <dbReference type="Proteomes" id="UP000199474"/>
    </source>
</evidence>
<sequence length="171" mass="19875">MKIGKSLKKVRERKEYSQENIANIIHVSKQLVSHLENDRRSMTEDLAKQSVSVLSDAQYGFEVARETAEGYIAPLIMSGEAIEWHRLALQHVFVNQVTETIERFEKFSLVQPPEFVGDKELEGVRERAKELLDIQMIVDSFLTCLEQEYNISVQECMDSRLQTWKKKGWIN</sequence>
<dbReference type="RefSeq" id="WP_090087804.1">
    <property type="nucleotide sequence ID" value="NZ_FOMR01000021.1"/>
</dbReference>
<dbReference type="InterPro" id="IPR010982">
    <property type="entry name" value="Lambda_DNA-bd_dom_sf"/>
</dbReference>
<feature type="domain" description="HTH cro/C1-type" evidence="2">
    <location>
        <begin position="7"/>
        <end position="41"/>
    </location>
</feature>
<name>A0A1I2B3K3_9BACI</name>
<dbReference type="PANTHER" id="PTHR46558">
    <property type="entry name" value="TRACRIPTIONAL REGULATORY PROTEIN-RELATED-RELATED"/>
    <property type="match status" value="1"/>
</dbReference>
<evidence type="ECO:0000256" key="1">
    <source>
        <dbReference type="ARBA" id="ARBA00023125"/>
    </source>
</evidence>
<dbReference type="CDD" id="cd00093">
    <property type="entry name" value="HTH_XRE"/>
    <property type="match status" value="1"/>
</dbReference>
<dbReference type="PROSITE" id="PS50943">
    <property type="entry name" value="HTH_CROC1"/>
    <property type="match status" value="1"/>
</dbReference>